<protein>
    <submittedName>
        <fullName evidence="1">Uncharacterized protein</fullName>
    </submittedName>
</protein>
<accession>A0A7R9V3X5</accession>
<gene>
    <name evidence="1" type="ORF">CEUR00632_LOCUS2243</name>
</gene>
<evidence type="ECO:0000313" key="1">
    <source>
        <dbReference type="EMBL" id="CAD8282208.1"/>
    </source>
</evidence>
<proteinExistence type="predicted"/>
<name>A0A7R9V3X5_9CHLO</name>
<dbReference type="AlphaFoldDB" id="A0A7R9V3X5"/>
<sequence length="99" mass="10081">MAQAMPVSFVLAKGESRTVTLTVCAPDIMFTQSHTLETGVTFCAEAVTAKGSASVGVGALTAPVALFGQRPHPQPVPVPQIGGGGAPSTRVVCIFLEVD</sequence>
<reference evidence="1" key="1">
    <citation type="submission" date="2021-01" db="EMBL/GenBank/DDBJ databases">
        <authorList>
            <person name="Corre E."/>
            <person name="Pelletier E."/>
            <person name="Niang G."/>
            <person name="Scheremetjew M."/>
            <person name="Finn R."/>
            <person name="Kale V."/>
            <person name="Holt S."/>
            <person name="Cochrane G."/>
            <person name="Meng A."/>
            <person name="Brown T."/>
            <person name="Cohen L."/>
        </authorList>
    </citation>
    <scope>NUCLEOTIDE SEQUENCE</scope>
    <source>
        <strain evidence="1">CCMP219</strain>
    </source>
</reference>
<organism evidence="1">
    <name type="scientific">Chlamydomonas euryale</name>
    <dbReference type="NCBI Taxonomy" id="1486919"/>
    <lineage>
        <taxon>Eukaryota</taxon>
        <taxon>Viridiplantae</taxon>
        <taxon>Chlorophyta</taxon>
        <taxon>core chlorophytes</taxon>
        <taxon>Chlorophyceae</taxon>
        <taxon>CS clade</taxon>
        <taxon>Chlamydomonadales</taxon>
        <taxon>Chlamydomonadaceae</taxon>
        <taxon>Chlamydomonas</taxon>
    </lineage>
</organism>
<dbReference type="EMBL" id="HBEC01004946">
    <property type="protein sequence ID" value="CAD8282208.1"/>
    <property type="molecule type" value="Transcribed_RNA"/>
</dbReference>